<dbReference type="AlphaFoldDB" id="A0AA36DRV0"/>
<feature type="region of interest" description="Disordered" evidence="1">
    <location>
        <begin position="536"/>
        <end position="844"/>
    </location>
</feature>
<name>A0AA36DRV0_CYLNA</name>
<feature type="compositionally biased region" description="Polar residues" evidence="1">
    <location>
        <begin position="314"/>
        <end position="332"/>
    </location>
</feature>
<feature type="compositionally biased region" description="Low complexity" evidence="1">
    <location>
        <begin position="765"/>
        <end position="781"/>
    </location>
</feature>
<keyword evidence="3" id="KW-1185">Reference proteome</keyword>
<protein>
    <submittedName>
        <fullName evidence="2">Uncharacterized protein</fullName>
    </submittedName>
</protein>
<feature type="compositionally biased region" description="Basic and acidic residues" evidence="1">
    <location>
        <begin position="468"/>
        <end position="484"/>
    </location>
</feature>
<sequence>MMTLDGNERRRITPDTPTSPTHGSVVLRGARHFNLRDNSPANRHSYHGVTSPLMSPRERPEQMKRFSQQLLQYPLQYGGDPFCGNNHMKLTRNQSDSYHSSPVLDSSQRCTARKRWSASFGLSALPERDIMSSNDSLTGSRRDHGVDTMQQGSELQDSPRGSVASVKRDDVNYHPTQAHVVPQGSIPIQGQVLVDPATGQHYIVPQATFFSPPMQPMYFQPPTPVYYPYGQVPPPQGYVMPSTPQQTQYSVPLPYQQRPYAFRPGYAQSTTSSEDIRRDDDRRLEDPPPSSPSLSMATQSGFFPTGYVSSAASTFSQPYRQNPQRSSPNSQPEDPESGRDGFRRDVTRSSAEFNRVSGEFHRQGSGEFNRSSGSFSRNGSGGDVARSEAYFRTGNSENEAVYSRSGAPPERTPLYGGPPPWWGRPRDEPGESLTDVESPRMSRRMSPPSATVSESESPRVRPMTAKAVRMDIDFNKIGEDETPKPKPTTARSVRMDIDLSKLPDKTEAPEKKAPTRAPATAFTVTFDSPTEEVSLQDAARKSAQARRILNRRAGAHRGAAAELPPANPSNKRYLINKLLHGEGQNAEETGGEGTEVEERKEADVASETGTYVVDMSKRVGNGPASQLMAAKIVEDSDSSSDSSSSDSESESESEHEKPQPPAHQSPTPPSPSKVTPAAQSSPTHSSESDAKTSVNKTDLAKELTKLRAMAGIRPTTSPAVQAHVTRPCGLYDHSRPGPATPPQPPRPTTGRSSLGAQPTNRNCLAASKSGASGAAGSTSSGQFRRGDGGRYSMRGANAQGVAPSSPQQCSKRPPFRAGVAPLRPGFGNPDKQKEQEMNAWLRRKDYNPMKAAAEARKARELKAR</sequence>
<feature type="compositionally biased region" description="Polar residues" evidence="1">
    <location>
        <begin position="677"/>
        <end position="696"/>
    </location>
</feature>
<feature type="region of interest" description="Disordered" evidence="1">
    <location>
        <begin position="1"/>
        <end position="57"/>
    </location>
</feature>
<feature type="compositionally biased region" description="Basic and acidic residues" evidence="1">
    <location>
        <begin position="336"/>
        <end position="347"/>
    </location>
</feature>
<proteinExistence type="predicted"/>
<comment type="caution">
    <text evidence="2">The sequence shown here is derived from an EMBL/GenBank/DDBJ whole genome shotgun (WGS) entry which is preliminary data.</text>
</comment>
<feature type="region of interest" description="Disordered" evidence="1">
    <location>
        <begin position="130"/>
        <end position="162"/>
    </location>
</feature>
<accession>A0AA36DRV0</accession>
<dbReference type="EMBL" id="CATQJL010000001">
    <property type="protein sequence ID" value="CAJ0591614.1"/>
    <property type="molecule type" value="Genomic_DNA"/>
</dbReference>
<organism evidence="2 3">
    <name type="scientific">Cylicocyclus nassatus</name>
    <name type="common">Nematode worm</name>
    <dbReference type="NCBI Taxonomy" id="53992"/>
    <lineage>
        <taxon>Eukaryota</taxon>
        <taxon>Metazoa</taxon>
        <taxon>Ecdysozoa</taxon>
        <taxon>Nematoda</taxon>
        <taxon>Chromadorea</taxon>
        <taxon>Rhabditida</taxon>
        <taxon>Rhabditina</taxon>
        <taxon>Rhabditomorpha</taxon>
        <taxon>Strongyloidea</taxon>
        <taxon>Strongylidae</taxon>
        <taxon>Cylicocyclus</taxon>
    </lineage>
</organism>
<feature type="compositionally biased region" description="Pro residues" evidence="1">
    <location>
        <begin position="659"/>
        <end position="671"/>
    </location>
</feature>
<feature type="compositionally biased region" description="Basic and acidic residues" evidence="1">
    <location>
        <begin position="274"/>
        <end position="286"/>
    </location>
</feature>
<feature type="compositionally biased region" description="Pro residues" evidence="1">
    <location>
        <begin position="738"/>
        <end position="747"/>
    </location>
</feature>
<dbReference type="Proteomes" id="UP001176961">
    <property type="component" value="Unassembled WGS sequence"/>
</dbReference>
<evidence type="ECO:0000313" key="2">
    <source>
        <dbReference type="EMBL" id="CAJ0591614.1"/>
    </source>
</evidence>
<feature type="compositionally biased region" description="Basic and acidic residues" evidence="1">
    <location>
        <begin position="1"/>
        <end position="13"/>
    </location>
</feature>
<evidence type="ECO:0000313" key="3">
    <source>
        <dbReference type="Proteomes" id="UP001176961"/>
    </source>
</evidence>
<feature type="region of interest" description="Disordered" evidence="1">
    <location>
        <begin position="262"/>
        <end position="302"/>
    </location>
</feature>
<feature type="region of interest" description="Disordered" evidence="1">
    <location>
        <begin position="314"/>
        <end position="520"/>
    </location>
</feature>
<reference evidence="2" key="1">
    <citation type="submission" date="2023-07" db="EMBL/GenBank/DDBJ databases">
        <authorList>
            <consortium name="CYATHOMIX"/>
        </authorList>
    </citation>
    <scope>NUCLEOTIDE SEQUENCE</scope>
    <source>
        <strain evidence="2">N/A</strain>
    </source>
</reference>
<feature type="compositionally biased region" description="Basic and acidic residues" evidence="1">
    <location>
        <begin position="493"/>
        <end position="513"/>
    </location>
</feature>
<feature type="compositionally biased region" description="Low complexity" evidence="1">
    <location>
        <begin position="365"/>
        <end position="378"/>
    </location>
</feature>
<gene>
    <name evidence="2" type="ORF">CYNAS_LOCUS3597</name>
</gene>
<feature type="compositionally biased region" description="Basic and acidic residues" evidence="1">
    <location>
        <begin position="830"/>
        <end position="844"/>
    </location>
</feature>
<evidence type="ECO:0000256" key="1">
    <source>
        <dbReference type="SAM" id="MobiDB-lite"/>
    </source>
</evidence>